<evidence type="ECO:0000313" key="9">
    <source>
        <dbReference type="Proteomes" id="UP000054321"/>
    </source>
</evidence>
<proteinExistence type="predicted"/>
<dbReference type="SMART" id="SM00906">
    <property type="entry name" value="Fungal_trans"/>
    <property type="match status" value="1"/>
</dbReference>
<evidence type="ECO:0000256" key="2">
    <source>
        <dbReference type="ARBA" id="ARBA00023015"/>
    </source>
</evidence>
<keyword evidence="3" id="KW-0238">DNA-binding</keyword>
<dbReference type="PANTHER" id="PTHR47663">
    <property type="entry name" value="XYLANOLYTIC TRANSCRIPTIONAL ACTIVATOR XLNR-RELATED"/>
    <property type="match status" value="1"/>
</dbReference>
<feature type="domain" description="Xylanolytic transcriptional activator regulatory" evidence="7">
    <location>
        <begin position="262"/>
        <end position="320"/>
    </location>
</feature>
<dbReference type="GO" id="GO:0006351">
    <property type="term" value="P:DNA-templated transcription"/>
    <property type="evidence" value="ECO:0007669"/>
    <property type="project" value="InterPro"/>
</dbReference>
<feature type="compositionally biased region" description="Polar residues" evidence="6">
    <location>
        <begin position="252"/>
        <end position="270"/>
    </location>
</feature>
<dbReference type="OrthoDB" id="5365785at2759"/>
<name>A0A0C3H9P5_OIDMZ</name>
<evidence type="ECO:0000256" key="1">
    <source>
        <dbReference type="ARBA" id="ARBA00022833"/>
    </source>
</evidence>
<reference evidence="9" key="2">
    <citation type="submission" date="2015-01" db="EMBL/GenBank/DDBJ databases">
        <title>Evolutionary Origins and Diversification of the Mycorrhizal Mutualists.</title>
        <authorList>
            <consortium name="DOE Joint Genome Institute"/>
            <consortium name="Mycorrhizal Genomics Consortium"/>
            <person name="Kohler A."/>
            <person name="Kuo A."/>
            <person name="Nagy L.G."/>
            <person name="Floudas D."/>
            <person name="Copeland A."/>
            <person name="Barry K.W."/>
            <person name="Cichocki N."/>
            <person name="Veneault-Fourrey C."/>
            <person name="LaButti K."/>
            <person name="Lindquist E.A."/>
            <person name="Lipzen A."/>
            <person name="Lundell T."/>
            <person name="Morin E."/>
            <person name="Murat C."/>
            <person name="Riley R."/>
            <person name="Ohm R."/>
            <person name="Sun H."/>
            <person name="Tunlid A."/>
            <person name="Henrissat B."/>
            <person name="Grigoriev I.V."/>
            <person name="Hibbett D.S."/>
            <person name="Martin F."/>
        </authorList>
    </citation>
    <scope>NUCLEOTIDE SEQUENCE [LARGE SCALE GENOMIC DNA]</scope>
    <source>
        <strain evidence="9">Zn</strain>
    </source>
</reference>
<evidence type="ECO:0000313" key="8">
    <source>
        <dbReference type="EMBL" id="KIM99066.1"/>
    </source>
</evidence>
<keyword evidence="5" id="KW-0539">Nucleus</keyword>
<evidence type="ECO:0000259" key="7">
    <source>
        <dbReference type="SMART" id="SM00906"/>
    </source>
</evidence>
<evidence type="ECO:0000256" key="5">
    <source>
        <dbReference type="ARBA" id="ARBA00023242"/>
    </source>
</evidence>
<dbReference type="CDD" id="cd12148">
    <property type="entry name" value="fungal_TF_MHR"/>
    <property type="match status" value="1"/>
</dbReference>
<accession>A0A0C3H9P5</accession>
<organism evidence="8 9">
    <name type="scientific">Oidiodendron maius (strain Zn)</name>
    <dbReference type="NCBI Taxonomy" id="913774"/>
    <lineage>
        <taxon>Eukaryota</taxon>
        <taxon>Fungi</taxon>
        <taxon>Dikarya</taxon>
        <taxon>Ascomycota</taxon>
        <taxon>Pezizomycotina</taxon>
        <taxon>Leotiomycetes</taxon>
        <taxon>Leotiomycetes incertae sedis</taxon>
        <taxon>Myxotrichaceae</taxon>
        <taxon>Oidiodendron</taxon>
    </lineage>
</organism>
<protein>
    <recommendedName>
        <fullName evidence="7">Xylanolytic transcriptional activator regulatory domain-containing protein</fullName>
    </recommendedName>
</protein>
<evidence type="ECO:0000256" key="6">
    <source>
        <dbReference type="SAM" id="MobiDB-lite"/>
    </source>
</evidence>
<dbReference type="Pfam" id="PF04082">
    <property type="entry name" value="Fungal_trans"/>
    <property type="match status" value="1"/>
</dbReference>
<dbReference type="InterPro" id="IPR051439">
    <property type="entry name" value="XlnR/Xlr1"/>
</dbReference>
<dbReference type="GO" id="GO:0003677">
    <property type="term" value="F:DNA binding"/>
    <property type="evidence" value="ECO:0007669"/>
    <property type="project" value="UniProtKB-KW"/>
</dbReference>
<keyword evidence="1" id="KW-0862">Zinc</keyword>
<feature type="region of interest" description="Disordered" evidence="6">
    <location>
        <begin position="249"/>
        <end position="273"/>
    </location>
</feature>
<sequence length="568" mass="63235">MDPYAFAQSPLNGPRIRPLSRIGLVVPGTPQYRPPTAFGKSPSSPTQTAQGCRYLVLVPLLQHINGVIPASIACDLLDFYFKEPSSSLFESASPYVLTHIFRKKSFLHPTTPRTTSPALLAAMLWVTAQTSDAQIFKTSPTSRGRICDRLFAICLRLLNPLIHESPRTRIAAPERSHNGTVRDGIQSTGTLDDVLTLTLIGIVVSGGDFKHDCLKWWRAAWALAKELGLGQEVDDTFQNGIANGIGNADSPYASTQASGQNGSMYSSEGSTMAEEEKEERRRTWWLLYIADRHLALSFNSPLTILDAECHLYQPLDDASWQDFDPDVPKVRYYGPSTIFTGVGLFEYFLPLMVILGDLIDIHHRSYHPRFKNLENVAAVAQVESLLQAYEQSLKSSTLTSSPHLQPQFQSAAFTDMQSNFDLLDRRRSSTETLAESRLKLVIAYATHILHVLHILLHGSWDPISMLDNLDNWTASPSFVKCASHSVSAANAVDQILKFDPELSFMPYLFGIYLLHGSFVLLCCADKVQIEEDTTVRQACETTIRAHEVCVATLNTEYQVSTFLLVEYS</sequence>
<dbReference type="GO" id="GO:0008270">
    <property type="term" value="F:zinc ion binding"/>
    <property type="evidence" value="ECO:0007669"/>
    <property type="project" value="InterPro"/>
</dbReference>
<evidence type="ECO:0000256" key="3">
    <source>
        <dbReference type="ARBA" id="ARBA00023125"/>
    </source>
</evidence>
<dbReference type="Proteomes" id="UP000054321">
    <property type="component" value="Unassembled WGS sequence"/>
</dbReference>
<gene>
    <name evidence="8" type="ORF">OIDMADRAFT_127192</name>
</gene>
<evidence type="ECO:0000256" key="4">
    <source>
        <dbReference type="ARBA" id="ARBA00023163"/>
    </source>
</evidence>
<dbReference type="STRING" id="913774.A0A0C3H9P5"/>
<dbReference type="InterPro" id="IPR007219">
    <property type="entry name" value="XnlR_reg_dom"/>
</dbReference>
<keyword evidence="2" id="KW-0805">Transcription regulation</keyword>
<reference evidence="8 9" key="1">
    <citation type="submission" date="2014-04" db="EMBL/GenBank/DDBJ databases">
        <authorList>
            <consortium name="DOE Joint Genome Institute"/>
            <person name="Kuo A."/>
            <person name="Martino E."/>
            <person name="Perotto S."/>
            <person name="Kohler A."/>
            <person name="Nagy L.G."/>
            <person name="Floudas D."/>
            <person name="Copeland A."/>
            <person name="Barry K.W."/>
            <person name="Cichocki N."/>
            <person name="Veneault-Fourrey C."/>
            <person name="LaButti K."/>
            <person name="Lindquist E.A."/>
            <person name="Lipzen A."/>
            <person name="Lundell T."/>
            <person name="Morin E."/>
            <person name="Murat C."/>
            <person name="Sun H."/>
            <person name="Tunlid A."/>
            <person name="Henrissat B."/>
            <person name="Grigoriev I.V."/>
            <person name="Hibbett D.S."/>
            <person name="Martin F."/>
            <person name="Nordberg H.P."/>
            <person name="Cantor M.N."/>
            <person name="Hua S.X."/>
        </authorList>
    </citation>
    <scope>NUCLEOTIDE SEQUENCE [LARGE SCALE GENOMIC DNA]</scope>
    <source>
        <strain evidence="8 9">Zn</strain>
    </source>
</reference>
<dbReference type="InParanoid" id="A0A0C3H9P5"/>
<dbReference type="EMBL" id="KN832879">
    <property type="protein sequence ID" value="KIM99066.1"/>
    <property type="molecule type" value="Genomic_DNA"/>
</dbReference>
<dbReference type="HOGENOM" id="CLU_006123_0_1_1"/>
<dbReference type="AlphaFoldDB" id="A0A0C3H9P5"/>
<dbReference type="PANTHER" id="PTHR47663:SF1">
    <property type="entry name" value="XYLANOLYTIC TRANSCRIPTIONAL ACTIVATOR XLNR-RELATED"/>
    <property type="match status" value="1"/>
</dbReference>
<keyword evidence="4" id="KW-0804">Transcription</keyword>
<keyword evidence="9" id="KW-1185">Reference proteome</keyword>